<dbReference type="InterPro" id="IPR036291">
    <property type="entry name" value="NAD(P)-bd_dom_sf"/>
</dbReference>
<dbReference type="PANTHER" id="PTHR43761">
    <property type="entry name" value="D-ISOMER SPECIFIC 2-HYDROXYACID DEHYDROGENASE FAMILY PROTEIN (AFU_ORTHOLOGUE AFUA_1G13630)"/>
    <property type="match status" value="1"/>
</dbReference>
<dbReference type="AlphaFoldDB" id="A0AAP3E4S6"/>
<keyword evidence="3" id="KW-0520">NAD</keyword>
<sequence>MDSHVVISDSKSTTVDHDLQGEVLAEYGASVASVVTRTEEALLEELGDGDVDGLIVDAGVPVTERVLETPSLRVVGRAGIGVDNVDLEAAADNDVTVVHHPTYSLDEVATHALSLLLSGLRRVPQYDRSTRAGDWDWTEGAPIPRLQGSTLGFVGFGKIPRRLATMVQGFGCELVAVDPFVPDDEIRSQNVDPVEFEELLSTVDFLSVHVPLTEETTGLIDEDALRAMDEDVVLVNTARGSVIETDALVAALEAEELGFAALDVTDPEPLPSDHPLLELENALVTPHTAWYSEASRRQLSRGIAADVGRVLVGDEPHNEVTVESPWV</sequence>
<evidence type="ECO:0000256" key="1">
    <source>
        <dbReference type="ARBA" id="ARBA00005854"/>
    </source>
</evidence>
<organism evidence="7 8">
    <name type="scientific">Natronoglomus mannanivorans</name>
    <dbReference type="NCBI Taxonomy" id="2979990"/>
    <lineage>
        <taxon>Archaea</taxon>
        <taxon>Methanobacteriati</taxon>
        <taxon>Methanobacteriota</taxon>
        <taxon>Stenosarchaea group</taxon>
        <taxon>Halobacteria</taxon>
        <taxon>Halobacteriales</taxon>
        <taxon>Natrialbaceae</taxon>
        <taxon>Natronoglomus</taxon>
    </lineage>
</organism>
<dbReference type="GO" id="GO:0016616">
    <property type="term" value="F:oxidoreductase activity, acting on the CH-OH group of donors, NAD or NADP as acceptor"/>
    <property type="evidence" value="ECO:0007669"/>
    <property type="project" value="InterPro"/>
</dbReference>
<comment type="caution">
    <text evidence="7">The sequence shown here is derived from an EMBL/GenBank/DDBJ whole genome shotgun (WGS) entry which is preliminary data.</text>
</comment>
<dbReference type="GO" id="GO:0051287">
    <property type="term" value="F:NAD binding"/>
    <property type="evidence" value="ECO:0007669"/>
    <property type="project" value="InterPro"/>
</dbReference>
<dbReference type="Gene3D" id="3.40.50.720">
    <property type="entry name" value="NAD(P)-binding Rossmann-like Domain"/>
    <property type="match status" value="2"/>
</dbReference>
<dbReference type="Pfam" id="PF02826">
    <property type="entry name" value="2-Hacid_dh_C"/>
    <property type="match status" value="1"/>
</dbReference>
<dbReference type="InterPro" id="IPR006139">
    <property type="entry name" value="D-isomer_2_OHA_DH_cat_dom"/>
</dbReference>
<proteinExistence type="inferred from homology"/>
<name>A0AAP3E4S6_9EURY</name>
<dbReference type="InterPro" id="IPR050418">
    <property type="entry name" value="D-iso_2-hydroxyacid_DH_PdxB"/>
</dbReference>
<dbReference type="InterPro" id="IPR006140">
    <property type="entry name" value="D-isomer_DH_NAD-bd"/>
</dbReference>
<dbReference type="Pfam" id="PF00389">
    <property type="entry name" value="2-Hacid_dh"/>
    <property type="match status" value="1"/>
</dbReference>
<evidence type="ECO:0000313" key="7">
    <source>
        <dbReference type="EMBL" id="MCU4744695.1"/>
    </source>
</evidence>
<dbReference type="GO" id="GO:0003714">
    <property type="term" value="F:transcription corepressor activity"/>
    <property type="evidence" value="ECO:0007669"/>
    <property type="project" value="InterPro"/>
</dbReference>
<evidence type="ECO:0000256" key="3">
    <source>
        <dbReference type="ARBA" id="ARBA00023027"/>
    </source>
</evidence>
<dbReference type="EMBL" id="JAOPKA010000039">
    <property type="protein sequence ID" value="MCU4744695.1"/>
    <property type="molecule type" value="Genomic_DNA"/>
</dbReference>
<feature type="domain" description="D-isomer specific 2-hydroxyacid dehydrogenase NAD-binding" evidence="6">
    <location>
        <begin position="113"/>
        <end position="289"/>
    </location>
</feature>
<dbReference type="RefSeq" id="WP_338006493.1">
    <property type="nucleotide sequence ID" value="NZ_JAOPKA010000039.1"/>
</dbReference>
<dbReference type="CDD" id="cd05299">
    <property type="entry name" value="CtBP_dh"/>
    <property type="match status" value="1"/>
</dbReference>
<reference evidence="7" key="1">
    <citation type="submission" date="2022-09" db="EMBL/GenBank/DDBJ databases">
        <title>Enrichment on poylsaccharides allowed isolation of novel metabolic and taxonomic groups of Haloarchaea.</title>
        <authorList>
            <person name="Sorokin D.Y."/>
            <person name="Elcheninov A.G."/>
            <person name="Khizhniak T.V."/>
            <person name="Kolganova T.V."/>
            <person name="Kublanov I.V."/>
        </authorList>
    </citation>
    <scope>NUCLEOTIDE SEQUENCE</scope>
    <source>
        <strain evidence="7">AArc-xg1-1</strain>
    </source>
</reference>
<evidence type="ECO:0000259" key="5">
    <source>
        <dbReference type="Pfam" id="PF00389"/>
    </source>
</evidence>
<protein>
    <submittedName>
        <fullName evidence="7">C-terminal binding protein</fullName>
    </submittedName>
</protein>
<feature type="domain" description="D-isomer specific 2-hydroxyacid dehydrogenase catalytic" evidence="5">
    <location>
        <begin position="30"/>
        <end position="320"/>
    </location>
</feature>
<dbReference type="PANTHER" id="PTHR43761:SF1">
    <property type="entry name" value="D-ISOMER SPECIFIC 2-HYDROXYACID DEHYDROGENASE CATALYTIC DOMAIN-CONTAINING PROTEIN-RELATED"/>
    <property type="match status" value="1"/>
</dbReference>
<gene>
    <name evidence="7" type="ORF">OB960_25335</name>
</gene>
<evidence type="ECO:0000256" key="2">
    <source>
        <dbReference type="ARBA" id="ARBA00023002"/>
    </source>
</evidence>
<dbReference type="Proteomes" id="UP001321018">
    <property type="component" value="Unassembled WGS sequence"/>
</dbReference>
<dbReference type="SUPFAM" id="SSF52283">
    <property type="entry name" value="Formate/glycerate dehydrogenase catalytic domain-like"/>
    <property type="match status" value="1"/>
</dbReference>
<dbReference type="InterPro" id="IPR043322">
    <property type="entry name" value="CtBP"/>
</dbReference>
<evidence type="ECO:0000313" key="8">
    <source>
        <dbReference type="Proteomes" id="UP001321018"/>
    </source>
</evidence>
<evidence type="ECO:0000259" key="6">
    <source>
        <dbReference type="Pfam" id="PF02826"/>
    </source>
</evidence>
<dbReference type="SUPFAM" id="SSF51735">
    <property type="entry name" value="NAD(P)-binding Rossmann-fold domains"/>
    <property type="match status" value="1"/>
</dbReference>
<keyword evidence="2 4" id="KW-0560">Oxidoreductase</keyword>
<accession>A0AAP3E4S6</accession>
<evidence type="ECO:0000256" key="4">
    <source>
        <dbReference type="RuleBase" id="RU003719"/>
    </source>
</evidence>
<comment type="similarity">
    <text evidence="1 4">Belongs to the D-isomer specific 2-hydroxyacid dehydrogenase family.</text>
</comment>